<keyword evidence="3" id="KW-0547">Nucleotide-binding</keyword>
<dbReference type="PANTHER" id="PTHR43671:SF13">
    <property type="entry name" value="SERINE_THREONINE-PROTEIN KINASE NEK2"/>
    <property type="match status" value="1"/>
</dbReference>
<dbReference type="InterPro" id="IPR011009">
    <property type="entry name" value="Kinase-like_dom_sf"/>
</dbReference>
<evidence type="ECO:0000313" key="8">
    <source>
        <dbReference type="EMBL" id="MEE6259352.1"/>
    </source>
</evidence>
<comment type="caution">
    <text evidence="8">The sequence shown here is derived from an EMBL/GenBank/DDBJ whole genome shotgun (WGS) entry which is preliminary data.</text>
</comment>
<keyword evidence="5" id="KW-0067">ATP-binding</keyword>
<reference evidence="8 9" key="1">
    <citation type="submission" date="2024-01" db="EMBL/GenBank/DDBJ databases">
        <title>Genome insights into Plantactinospora sonchi sp. nov.</title>
        <authorList>
            <person name="Wang L."/>
        </authorList>
    </citation>
    <scope>NUCLEOTIDE SEQUENCE [LARGE SCALE GENOMIC DNA]</scope>
    <source>
        <strain evidence="8 9">NEAU-QY2</strain>
    </source>
</reference>
<dbReference type="SUPFAM" id="SSF56112">
    <property type="entry name" value="Protein kinase-like (PK-like)"/>
    <property type="match status" value="1"/>
</dbReference>
<feature type="region of interest" description="Disordered" evidence="6">
    <location>
        <begin position="293"/>
        <end position="395"/>
    </location>
</feature>
<evidence type="ECO:0000256" key="2">
    <source>
        <dbReference type="ARBA" id="ARBA00022679"/>
    </source>
</evidence>
<evidence type="ECO:0000256" key="1">
    <source>
        <dbReference type="ARBA" id="ARBA00012513"/>
    </source>
</evidence>
<evidence type="ECO:0000256" key="6">
    <source>
        <dbReference type="SAM" id="MobiDB-lite"/>
    </source>
</evidence>
<dbReference type="PANTHER" id="PTHR43671">
    <property type="entry name" value="SERINE/THREONINE-PROTEIN KINASE NEK"/>
    <property type="match status" value="1"/>
</dbReference>
<dbReference type="RefSeq" id="WP_331214476.1">
    <property type="nucleotide sequence ID" value="NZ_JAZGQK010000010.1"/>
</dbReference>
<dbReference type="Pfam" id="PF00069">
    <property type="entry name" value="Pkinase"/>
    <property type="match status" value="1"/>
</dbReference>
<dbReference type="InterPro" id="IPR000719">
    <property type="entry name" value="Prot_kinase_dom"/>
</dbReference>
<organism evidence="8 9">
    <name type="scientific">Plantactinospora sonchi</name>
    <dbReference type="NCBI Taxonomy" id="1544735"/>
    <lineage>
        <taxon>Bacteria</taxon>
        <taxon>Bacillati</taxon>
        <taxon>Actinomycetota</taxon>
        <taxon>Actinomycetes</taxon>
        <taxon>Micromonosporales</taxon>
        <taxon>Micromonosporaceae</taxon>
        <taxon>Plantactinospora</taxon>
    </lineage>
</organism>
<dbReference type="EC" id="2.7.11.1" evidence="1"/>
<dbReference type="InterPro" id="IPR008271">
    <property type="entry name" value="Ser/Thr_kinase_AS"/>
</dbReference>
<evidence type="ECO:0000256" key="3">
    <source>
        <dbReference type="ARBA" id="ARBA00022741"/>
    </source>
</evidence>
<dbReference type="SMART" id="SM00220">
    <property type="entry name" value="S_TKc"/>
    <property type="match status" value="1"/>
</dbReference>
<keyword evidence="2 8" id="KW-0808">Transferase</keyword>
<keyword evidence="9" id="KW-1185">Reference proteome</keyword>
<evidence type="ECO:0000259" key="7">
    <source>
        <dbReference type="PROSITE" id="PS50011"/>
    </source>
</evidence>
<protein>
    <recommendedName>
        <fullName evidence="1">non-specific serine/threonine protein kinase</fullName>
        <ecNumber evidence="1">2.7.11.1</ecNumber>
    </recommendedName>
</protein>
<feature type="compositionally biased region" description="Polar residues" evidence="6">
    <location>
        <begin position="432"/>
        <end position="442"/>
    </location>
</feature>
<dbReference type="Proteomes" id="UP001332243">
    <property type="component" value="Unassembled WGS sequence"/>
</dbReference>
<dbReference type="GO" id="GO:0004674">
    <property type="term" value="F:protein serine/threonine kinase activity"/>
    <property type="evidence" value="ECO:0007669"/>
    <property type="project" value="UniProtKB-EC"/>
</dbReference>
<dbReference type="PROSITE" id="PS50011">
    <property type="entry name" value="PROTEIN_KINASE_DOM"/>
    <property type="match status" value="1"/>
</dbReference>
<accession>A0ABU7RS74</accession>
<dbReference type="Gene3D" id="1.10.510.10">
    <property type="entry name" value="Transferase(Phosphotransferase) domain 1"/>
    <property type="match status" value="1"/>
</dbReference>
<name>A0ABU7RS74_9ACTN</name>
<dbReference type="CDD" id="cd14014">
    <property type="entry name" value="STKc_PknB_like"/>
    <property type="match status" value="1"/>
</dbReference>
<feature type="compositionally biased region" description="Pro residues" evidence="6">
    <location>
        <begin position="343"/>
        <end position="353"/>
    </location>
</feature>
<feature type="region of interest" description="Disordered" evidence="6">
    <location>
        <begin position="432"/>
        <end position="452"/>
    </location>
</feature>
<keyword evidence="4 8" id="KW-0418">Kinase</keyword>
<feature type="compositionally biased region" description="Pro residues" evidence="6">
    <location>
        <begin position="363"/>
        <end position="376"/>
    </location>
</feature>
<proteinExistence type="predicted"/>
<feature type="domain" description="Protein kinase" evidence="7">
    <location>
        <begin position="22"/>
        <end position="297"/>
    </location>
</feature>
<dbReference type="InterPro" id="IPR050660">
    <property type="entry name" value="NEK_Ser/Thr_kinase"/>
</dbReference>
<evidence type="ECO:0000256" key="4">
    <source>
        <dbReference type="ARBA" id="ARBA00022777"/>
    </source>
</evidence>
<gene>
    <name evidence="8" type="ORF">V1633_12725</name>
</gene>
<dbReference type="EMBL" id="JAZGQK010000010">
    <property type="protein sequence ID" value="MEE6259352.1"/>
    <property type="molecule type" value="Genomic_DNA"/>
</dbReference>
<evidence type="ECO:0000256" key="5">
    <source>
        <dbReference type="ARBA" id="ARBA00022840"/>
    </source>
</evidence>
<sequence>MSRVSIEQGPSYVGPADAPDRYELVERRAAGGEGEVWLARERHGADSFSYAVKLIRLDDDSAADRQLEQLRLHAALLTHLEHPALVKVREVFVGAPPHPALAQADPTTARRLYFVMKWIEGPSLQTALERGEIRGLDILAPLLQVAEAIDHLHSGRDTNGAVVLHRDIKPANILLTADGRGYLVDFGLVRLRSTDRTSRIFGTAPFMAPESLARGEYTPATDRYALGATVYYAVTGEAPVQRGPEELIQRLTAALGPGHDRQVHGIVSMLATLPEARPASAAAWIRALRTAPPETSVGADPPAAPAPGATPLSYPMPTTQAPGTTPVGFPMPPGSTGGTRPTSAPPHGYPMPPASTSGTRPNSTPPSGYPMPPGSPGGPRLSPAADGFLNPARPKKGNRKALLIVTSAVLLTVAACCFGIYQAGPDGTLLQTGTGSGASPTRTYDRSKPPPEVTALRPALLTAADVSAAMTVDRDVVRPRNDNNLLLQGGLSALSLCNDGKAPGNAIGASETNGFNVNTGSYPNVASAVAGFYGDEADAYLDAVREAAARCDDWSELRVPKLGDEAFGIFDTGRLFEFELALIFVRRGQVIVEIAVEGNGGYQSDAIQLATTAARRIPKGGA</sequence>
<evidence type="ECO:0000313" key="9">
    <source>
        <dbReference type="Proteomes" id="UP001332243"/>
    </source>
</evidence>
<dbReference type="PROSITE" id="PS00108">
    <property type="entry name" value="PROTEIN_KINASE_ST"/>
    <property type="match status" value="1"/>
</dbReference>